<dbReference type="Pfam" id="PF00072">
    <property type="entry name" value="Response_reg"/>
    <property type="match status" value="1"/>
</dbReference>
<keyword evidence="11 14" id="KW-0010">Activator</keyword>
<evidence type="ECO:0000313" key="19">
    <source>
        <dbReference type="Proteomes" id="UP000016860"/>
    </source>
</evidence>
<comment type="subcellular location">
    <subcellularLocation>
        <location evidence="1 14">Cytoplasm</location>
    </subcellularLocation>
</comment>
<evidence type="ECO:0000256" key="4">
    <source>
        <dbReference type="ARBA" id="ARBA00022491"/>
    </source>
</evidence>
<evidence type="ECO:0000256" key="8">
    <source>
        <dbReference type="ARBA" id="ARBA00023012"/>
    </source>
</evidence>
<comment type="cofactor">
    <cofactor evidence="14 15">
        <name>Ca(2+)</name>
        <dbReference type="ChEBI" id="CHEBI:29108"/>
    </cofactor>
    <text evidence="14 15">Binds 1 Ca(2+) ion per subunit.</text>
</comment>
<dbReference type="Gene3D" id="1.10.10.10">
    <property type="entry name" value="Winged helix-like DNA-binding domain superfamily/Winged helix DNA-binding domain"/>
    <property type="match status" value="1"/>
</dbReference>
<dbReference type="SMART" id="SM00448">
    <property type="entry name" value="REC"/>
    <property type="match status" value="1"/>
</dbReference>
<dbReference type="NCBIfam" id="TIGR02875">
    <property type="entry name" value="spore_0_A"/>
    <property type="match status" value="1"/>
</dbReference>
<keyword evidence="9 14" id="KW-0805">Transcription regulation</keyword>
<gene>
    <name evidence="18" type="ORF">L323_04870</name>
</gene>
<feature type="domain" description="Response regulatory" evidence="17">
    <location>
        <begin position="7"/>
        <end position="125"/>
    </location>
</feature>
<evidence type="ECO:0000256" key="5">
    <source>
        <dbReference type="ARBA" id="ARBA00022553"/>
    </source>
</evidence>
<dbReference type="PANTHER" id="PTHR48111">
    <property type="entry name" value="REGULATOR OF RPOS"/>
    <property type="match status" value="1"/>
</dbReference>
<dbReference type="GO" id="GO:0003700">
    <property type="term" value="F:DNA-binding transcription factor activity"/>
    <property type="evidence" value="ECO:0007669"/>
    <property type="project" value="InterPro"/>
</dbReference>
<dbReference type="PATRIC" id="fig|1330534.3.peg.979"/>
<evidence type="ECO:0000256" key="6">
    <source>
        <dbReference type="ARBA" id="ARBA00022837"/>
    </source>
</evidence>
<comment type="function">
    <text evidence="13 14">May play the central regulatory role in sporulation. It may be an element of the effector pathway responsible for the activation of sporulation genes in response to nutritional stress. Spo0A may act in concert with spo0H (a sigma factor) to control the expression of some genes that are critical to the sporulation process.</text>
</comment>
<keyword evidence="5 16" id="KW-0597">Phosphoprotein</keyword>
<dbReference type="GO" id="GO:0005509">
    <property type="term" value="F:calcium ion binding"/>
    <property type="evidence" value="ECO:0007669"/>
    <property type="project" value="UniProtKB-UniRule"/>
</dbReference>
<evidence type="ECO:0000256" key="12">
    <source>
        <dbReference type="ARBA" id="ARBA00023163"/>
    </source>
</evidence>
<evidence type="ECO:0000256" key="11">
    <source>
        <dbReference type="ARBA" id="ARBA00023159"/>
    </source>
</evidence>
<dbReference type="PROSITE" id="PS50110">
    <property type="entry name" value="RESPONSE_REGULATORY"/>
    <property type="match status" value="1"/>
</dbReference>
<dbReference type="GO" id="GO:0030435">
    <property type="term" value="P:sporulation resulting in formation of a cellular spore"/>
    <property type="evidence" value="ECO:0007669"/>
    <property type="project" value="UniProtKB-UniRule"/>
</dbReference>
<dbReference type="GO" id="GO:0032993">
    <property type="term" value="C:protein-DNA complex"/>
    <property type="evidence" value="ECO:0007669"/>
    <property type="project" value="TreeGrafter"/>
</dbReference>
<dbReference type="InterPro" id="IPR039420">
    <property type="entry name" value="WalR-like"/>
</dbReference>
<dbReference type="InterPro" id="IPR001789">
    <property type="entry name" value="Sig_transdc_resp-reg_receiver"/>
</dbReference>
<keyword evidence="12 14" id="KW-0804">Transcription</keyword>
<dbReference type="AlphaFoldDB" id="U4R5N7"/>
<dbReference type="GO" id="GO:0042173">
    <property type="term" value="P:regulation of sporulation resulting in formation of a cellular spore"/>
    <property type="evidence" value="ECO:0007669"/>
    <property type="project" value="InterPro"/>
</dbReference>
<keyword evidence="6 14" id="KW-0106">Calcium</keyword>
<keyword evidence="14 15" id="KW-0479">Metal-binding</keyword>
<evidence type="ECO:0000256" key="13">
    <source>
        <dbReference type="ARBA" id="ARBA00024867"/>
    </source>
</evidence>
<dbReference type="STRING" id="1330534.L323_04870"/>
<name>U4R5N7_9FIRM</name>
<evidence type="ECO:0000259" key="17">
    <source>
        <dbReference type="PROSITE" id="PS50110"/>
    </source>
</evidence>
<keyword evidence="7 14" id="KW-0749">Sporulation</keyword>
<evidence type="ECO:0000313" key="18">
    <source>
        <dbReference type="EMBL" id="EPR13227.1"/>
    </source>
</evidence>
<comment type="caution">
    <text evidence="18">The sequence shown here is derived from an EMBL/GenBank/DDBJ whole genome shotgun (WGS) entry which is preliminary data.</text>
</comment>
<dbReference type="GO" id="GO:0000976">
    <property type="term" value="F:transcription cis-regulatory region binding"/>
    <property type="evidence" value="ECO:0007669"/>
    <property type="project" value="TreeGrafter"/>
</dbReference>
<dbReference type="OrthoDB" id="9793299at2"/>
<reference evidence="18 19" key="1">
    <citation type="journal article" date="2013" name="Genome Announc.">
        <title>Draft Genome Sequence of the Cellulolytic Bacterium Clostridium papyrosolvens C7 (ATCC 700395).</title>
        <authorList>
            <person name="Zepeda V."/>
            <person name="Dassa B."/>
            <person name="Borovok I."/>
            <person name="Lamed R."/>
            <person name="Bayer E.A."/>
            <person name="Cate J.H."/>
        </authorList>
    </citation>
    <scope>NUCLEOTIDE SEQUENCE [LARGE SCALE GENOMIC DNA]</scope>
    <source>
        <strain evidence="18 19">C7</strain>
    </source>
</reference>
<dbReference type="Pfam" id="PF08769">
    <property type="entry name" value="Spo0A_C"/>
    <property type="match status" value="1"/>
</dbReference>
<evidence type="ECO:0000256" key="2">
    <source>
        <dbReference type="ARBA" id="ARBA00018672"/>
    </source>
</evidence>
<evidence type="ECO:0000256" key="3">
    <source>
        <dbReference type="ARBA" id="ARBA00022490"/>
    </source>
</evidence>
<dbReference type="SUPFAM" id="SSF46894">
    <property type="entry name" value="C-terminal effector domain of the bipartite response regulators"/>
    <property type="match status" value="1"/>
</dbReference>
<keyword evidence="10 14" id="KW-0238">DNA-binding</keyword>
<evidence type="ECO:0000256" key="1">
    <source>
        <dbReference type="ARBA" id="ARBA00004496"/>
    </source>
</evidence>
<dbReference type="EMBL" id="ATAY01000020">
    <property type="protein sequence ID" value="EPR13227.1"/>
    <property type="molecule type" value="Genomic_DNA"/>
</dbReference>
<dbReference type="SUPFAM" id="SSF52172">
    <property type="entry name" value="CheY-like"/>
    <property type="match status" value="1"/>
</dbReference>
<evidence type="ECO:0000256" key="16">
    <source>
        <dbReference type="PROSITE-ProRule" id="PRU00169"/>
    </source>
</evidence>
<feature type="modified residue" description="4-aspartylphosphate" evidence="16">
    <location>
        <position position="58"/>
    </location>
</feature>
<evidence type="ECO:0000256" key="15">
    <source>
        <dbReference type="PIRSR" id="PIRSR002937-1"/>
    </source>
</evidence>
<dbReference type="PANTHER" id="PTHR48111:SF1">
    <property type="entry name" value="TWO-COMPONENT RESPONSE REGULATOR ORR33"/>
    <property type="match status" value="1"/>
</dbReference>
<feature type="binding site" evidence="15">
    <location>
        <position position="58"/>
    </location>
    <ligand>
        <name>Ca(2+)</name>
        <dbReference type="ChEBI" id="CHEBI:29108"/>
    </ligand>
</feature>
<dbReference type="CDD" id="cd17561">
    <property type="entry name" value="REC_Spo0A"/>
    <property type="match status" value="1"/>
</dbReference>
<dbReference type="GO" id="GO:0000156">
    <property type="term" value="F:phosphorelay response regulator activity"/>
    <property type="evidence" value="ECO:0007669"/>
    <property type="project" value="TreeGrafter"/>
</dbReference>
<dbReference type="RefSeq" id="WP_020814573.1">
    <property type="nucleotide sequence ID" value="NZ_ATAY01000020.1"/>
</dbReference>
<dbReference type="InterPro" id="IPR012052">
    <property type="entry name" value="Spore_0_A"/>
</dbReference>
<evidence type="ECO:0000256" key="9">
    <source>
        <dbReference type="ARBA" id="ARBA00023015"/>
    </source>
</evidence>
<evidence type="ECO:0000256" key="14">
    <source>
        <dbReference type="PIRNR" id="PIRNR002937"/>
    </source>
</evidence>
<keyword evidence="4 14" id="KW-0678">Repressor</keyword>
<dbReference type="Proteomes" id="UP000016860">
    <property type="component" value="Unassembled WGS sequence"/>
</dbReference>
<dbReference type="PIRSF" id="PIRSF002937">
    <property type="entry name" value="Res_reg_Spo0A"/>
    <property type="match status" value="1"/>
</dbReference>
<dbReference type="GO" id="GO:0005829">
    <property type="term" value="C:cytosol"/>
    <property type="evidence" value="ECO:0007669"/>
    <property type="project" value="TreeGrafter"/>
</dbReference>
<keyword evidence="8 14" id="KW-0902">Two-component regulatory system</keyword>
<organism evidence="18 19">
    <name type="scientific">Ruminiclostridium papyrosolvens C7</name>
    <dbReference type="NCBI Taxonomy" id="1330534"/>
    <lineage>
        <taxon>Bacteria</taxon>
        <taxon>Bacillati</taxon>
        <taxon>Bacillota</taxon>
        <taxon>Clostridia</taxon>
        <taxon>Eubacteriales</taxon>
        <taxon>Oscillospiraceae</taxon>
        <taxon>Ruminiclostridium</taxon>
    </lineage>
</organism>
<protein>
    <recommendedName>
        <fullName evidence="2 14">Stage 0 sporulation protein A homolog</fullName>
    </recommendedName>
</protein>
<dbReference type="GO" id="GO:0051606">
    <property type="term" value="P:detection of stimulus"/>
    <property type="evidence" value="ECO:0007669"/>
    <property type="project" value="UniProtKB-UniRule"/>
</dbReference>
<dbReference type="InterPro" id="IPR036388">
    <property type="entry name" value="WH-like_DNA-bd_sf"/>
</dbReference>
<keyword evidence="3 14" id="KW-0963">Cytoplasm</keyword>
<feature type="binding site" evidence="15">
    <location>
        <position position="13"/>
    </location>
    <ligand>
        <name>Ca(2+)</name>
        <dbReference type="ChEBI" id="CHEBI:29108"/>
    </ligand>
</feature>
<dbReference type="InterPro" id="IPR014879">
    <property type="entry name" value="Spo0A_C"/>
</dbReference>
<dbReference type="InterPro" id="IPR016032">
    <property type="entry name" value="Sig_transdc_resp-reg_C-effctor"/>
</dbReference>
<proteinExistence type="predicted"/>
<dbReference type="Gene3D" id="3.40.50.2300">
    <property type="match status" value="1"/>
</dbReference>
<evidence type="ECO:0000256" key="7">
    <source>
        <dbReference type="ARBA" id="ARBA00022969"/>
    </source>
</evidence>
<evidence type="ECO:0000256" key="10">
    <source>
        <dbReference type="ARBA" id="ARBA00023125"/>
    </source>
</evidence>
<dbReference type="InterPro" id="IPR011006">
    <property type="entry name" value="CheY-like_superfamily"/>
</dbReference>
<accession>U4R5N7</accession>
<sequence>MSSKKIEVLIADDNREFGDILCEYLSNQEDIEVVGLARDGFEAVDLILQNTPDIAILDIIMPHLDGLGVLEKIASSNLEKKPLFIVLSAVGQDKITQRALSLGAEYYIVKPFDMDVLVSRIRQLKDNTYLSSASTSTSMNSSISQHRSDTFITEKKPAHINNTSRSLEVEVTNVMHEIGVPAHIKGYQYLRDAIMMVVKDLDVINSITKLLYPSIAKEYNTTPSRVERAIRHAIEVAWSRGQVEAIDALFGYTVNIGKGKPTNSEFIAMIADKLRLELKVS</sequence>
<feature type="binding site" evidence="15">
    <location>
        <position position="12"/>
    </location>
    <ligand>
        <name>Ca(2+)</name>
        <dbReference type="ChEBI" id="CHEBI:29108"/>
    </ligand>
</feature>